<dbReference type="AlphaFoldDB" id="A0A7W5H2N1"/>
<dbReference type="EMBL" id="JACHYB010000002">
    <property type="protein sequence ID" value="MBB3187940.1"/>
    <property type="molecule type" value="Genomic_DNA"/>
</dbReference>
<dbReference type="Gene3D" id="3.40.50.300">
    <property type="entry name" value="P-loop containing nucleotide triphosphate hydrolases"/>
    <property type="match status" value="1"/>
</dbReference>
<sequence>MKPNQPLIITISRQIGSGGAYIGQQIARYFDILYADREIISETAQRFSIHPKEIAHRDEKIISAWEAFMQAITRNPDRIEFSPFPPTDKELFKAESEVIERLATERSAVIMGRCGSYILRQHPNHISIFLHASNVFRIKHLCEVHNMSEIRAQKTIAEYDKDRGAYIHQFTGLNWTDATQYNLTFRTDILGLETSAKEIINFIETTLAKKEL</sequence>
<organism evidence="1 2">
    <name type="scientific">Microbacter margulisiae</name>
    <dbReference type="NCBI Taxonomy" id="1350067"/>
    <lineage>
        <taxon>Bacteria</taxon>
        <taxon>Pseudomonadati</taxon>
        <taxon>Bacteroidota</taxon>
        <taxon>Bacteroidia</taxon>
        <taxon>Bacteroidales</taxon>
        <taxon>Porphyromonadaceae</taxon>
        <taxon>Microbacter</taxon>
    </lineage>
</organism>
<accession>A0A7W5H2N1</accession>
<evidence type="ECO:0000313" key="1">
    <source>
        <dbReference type="EMBL" id="MBB3187940.1"/>
    </source>
</evidence>
<keyword evidence="2" id="KW-1185">Reference proteome</keyword>
<dbReference type="Pfam" id="PF13189">
    <property type="entry name" value="Cytidylate_kin2"/>
    <property type="match status" value="1"/>
</dbReference>
<proteinExistence type="predicted"/>
<evidence type="ECO:0000313" key="2">
    <source>
        <dbReference type="Proteomes" id="UP000544222"/>
    </source>
</evidence>
<protein>
    <submittedName>
        <fullName evidence="1">Cytidylate kinase</fullName>
        <ecNumber evidence="1">2.7.4.14</ecNumber>
    </submittedName>
</protein>
<gene>
    <name evidence="1" type="ORF">FHX64_002138</name>
</gene>
<dbReference type="Proteomes" id="UP000544222">
    <property type="component" value="Unassembled WGS sequence"/>
</dbReference>
<dbReference type="EC" id="2.7.4.14" evidence="1"/>
<dbReference type="RefSeq" id="WP_183413745.1">
    <property type="nucleotide sequence ID" value="NZ_JACHYB010000002.1"/>
</dbReference>
<dbReference type="InterPro" id="IPR027417">
    <property type="entry name" value="P-loop_NTPase"/>
</dbReference>
<keyword evidence="1" id="KW-0808">Transferase</keyword>
<comment type="caution">
    <text evidence="1">The sequence shown here is derived from an EMBL/GenBank/DDBJ whole genome shotgun (WGS) entry which is preliminary data.</text>
</comment>
<reference evidence="1 2" key="1">
    <citation type="submission" date="2020-08" db="EMBL/GenBank/DDBJ databases">
        <title>Genomic Encyclopedia of Type Strains, Phase IV (KMG-IV): sequencing the most valuable type-strain genomes for metagenomic binning, comparative biology and taxonomic classification.</title>
        <authorList>
            <person name="Goeker M."/>
        </authorList>
    </citation>
    <scope>NUCLEOTIDE SEQUENCE [LARGE SCALE GENOMIC DNA]</scope>
    <source>
        <strain evidence="1 2">DSM 27471</strain>
    </source>
</reference>
<name>A0A7W5H2N1_9PORP</name>
<dbReference type="GO" id="GO:0016301">
    <property type="term" value="F:kinase activity"/>
    <property type="evidence" value="ECO:0007669"/>
    <property type="project" value="UniProtKB-KW"/>
</dbReference>
<keyword evidence="1" id="KW-0418">Kinase</keyword>